<organism evidence="10 11">
    <name type="scientific">Streptomyces mangrovisoli</name>
    <dbReference type="NCBI Taxonomy" id="1428628"/>
    <lineage>
        <taxon>Bacteria</taxon>
        <taxon>Bacillati</taxon>
        <taxon>Actinomycetota</taxon>
        <taxon>Actinomycetes</taxon>
        <taxon>Kitasatosporales</taxon>
        <taxon>Streptomycetaceae</taxon>
        <taxon>Streptomyces</taxon>
    </lineage>
</organism>
<dbReference type="Proteomes" id="UP000034196">
    <property type="component" value="Unassembled WGS sequence"/>
</dbReference>
<evidence type="ECO:0000259" key="9">
    <source>
        <dbReference type="PROSITE" id="PS50011"/>
    </source>
</evidence>
<dbReference type="Pfam" id="PF00069">
    <property type="entry name" value="Pkinase"/>
    <property type="match status" value="1"/>
</dbReference>
<dbReference type="SMART" id="SM00220">
    <property type="entry name" value="S_TKc"/>
    <property type="match status" value="1"/>
</dbReference>
<dbReference type="SUPFAM" id="SSF48452">
    <property type="entry name" value="TPR-like"/>
    <property type="match status" value="1"/>
</dbReference>
<evidence type="ECO:0000256" key="2">
    <source>
        <dbReference type="ARBA" id="ARBA00022527"/>
    </source>
</evidence>
<keyword evidence="6 7" id="KW-0067">ATP-binding</keyword>
<feature type="binding site" evidence="7">
    <location>
        <position position="35"/>
    </location>
    <ligand>
        <name>ATP</name>
        <dbReference type="ChEBI" id="CHEBI:30616"/>
    </ligand>
</feature>
<dbReference type="InterPro" id="IPR011990">
    <property type="entry name" value="TPR-like_helical_dom_sf"/>
</dbReference>
<dbReference type="PROSITE" id="PS00107">
    <property type="entry name" value="PROTEIN_KINASE_ATP"/>
    <property type="match status" value="1"/>
</dbReference>
<dbReference type="SUPFAM" id="SSF56112">
    <property type="entry name" value="Protein kinase-like (PK-like)"/>
    <property type="match status" value="1"/>
</dbReference>
<dbReference type="PROSITE" id="PS50011">
    <property type="entry name" value="PROTEIN_KINASE_DOM"/>
    <property type="match status" value="1"/>
</dbReference>
<evidence type="ECO:0000256" key="4">
    <source>
        <dbReference type="ARBA" id="ARBA00022741"/>
    </source>
</evidence>
<keyword evidence="4 7" id="KW-0547">Nucleotide-binding</keyword>
<name>A0A1J4NVW1_9ACTN</name>
<dbReference type="EC" id="2.7.11.1" evidence="1"/>
<dbReference type="GO" id="GO:0004674">
    <property type="term" value="F:protein serine/threonine kinase activity"/>
    <property type="evidence" value="ECO:0007669"/>
    <property type="project" value="UniProtKB-KW"/>
</dbReference>
<accession>A0A1J4NVW1</accession>
<keyword evidence="5" id="KW-0418">Kinase</keyword>
<evidence type="ECO:0000256" key="1">
    <source>
        <dbReference type="ARBA" id="ARBA00012513"/>
    </source>
</evidence>
<protein>
    <recommendedName>
        <fullName evidence="1">non-specific serine/threonine protein kinase</fullName>
        <ecNumber evidence="1">2.7.11.1</ecNumber>
    </recommendedName>
</protein>
<dbReference type="STRING" id="1428628.WN71_016935"/>
<dbReference type="AlphaFoldDB" id="A0A1J4NVW1"/>
<feature type="region of interest" description="Disordered" evidence="8">
    <location>
        <begin position="281"/>
        <end position="333"/>
    </location>
</feature>
<dbReference type="Gene3D" id="1.10.510.10">
    <property type="entry name" value="Transferase(Phosphotransferase) domain 1"/>
    <property type="match status" value="1"/>
</dbReference>
<evidence type="ECO:0000313" key="10">
    <source>
        <dbReference type="EMBL" id="OIJ66641.1"/>
    </source>
</evidence>
<gene>
    <name evidence="10" type="ORF">WN71_016935</name>
</gene>
<feature type="compositionally biased region" description="Basic and acidic residues" evidence="8">
    <location>
        <begin position="281"/>
        <end position="301"/>
    </location>
</feature>
<dbReference type="InterPro" id="IPR000719">
    <property type="entry name" value="Prot_kinase_dom"/>
</dbReference>
<dbReference type="EMBL" id="LAVA02000036">
    <property type="protein sequence ID" value="OIJ66641.1"/>
    <property type="molecule type" value="Genomic_DNA"/>
</dbReference>
<evidence type="ECO:0000256" key="8">
    <source>
        <dbReference type="SAM" id="MobiDB-lite"/>
    </source>
</evidence>
<keyword evidence="3" id="KW-0808">Transferase</keyword>
<feature type="domain" description="Protein kinase" evidence="9">
    <location>
        <begin position="6"/>
        <end position="269"/>
    </location>
</feature>
<evidence type="ECO:0000256" key="6">
    <source>
        <dbReference type="ARBA" id="ARBA00022840"/>
    </source>
</evidence>
<evidence type="ECO:0000256" key="3">
    <source>
        <dbReference type="ARBA" id="ARBA00022679"/>
    </source>
</evidence>
<sequence>MVGGRYEVVRKLGAGGMGQVYEARDLRLGRRVALKMLGPGFERDLSERFMREARALARISHPNAVIVHDFALHEDTPYLVMEMLEGVDLARLLGLRGALPHALVRGIGAGMCAGLSAVHHAGMLHRDVKPSNVHLTREGRVVLQDFGISHLVGAAQSRLTRTGEVIGTPLYMAPEVVTGEQIGPYSDFYSLGICLYEMLTGKRPFDGGSAITTLYRVVQGEAPPLAGTPGVPDDLAALVARLLAKDPAARPDGAEVRDVLRPPPNTPELITEVVTGELRDRAVRDFAGPDRETDTGDEHTYHPPPPDVRPAPDAEASARAVTDQRRSGGLGLSSATLHQIRRGISPEMAEARQREAVDLVLRGSLGEAVELLSMVAEVCRTSFGSHHPVTLTCHYWQGVCLARLGAGGEAVARFAEVTTTVADVLQEQT</sequence>
<dbReference type="PANTHER" id="PTHR43289:SF6">
    <property type="entry name" value="SERINE_THREONINE-PROTEIN KINASE NEKL-3"/>
    <property type="match status" value="1"/>
</dbReference>
<dbReference type="PANTHER" id="PTHR43289">
    <property type="entry name" value="MITOGEN-ACTIVATED PROTEIN KINASE KINASE KINASE 20-RELATED"/>
    <property type="match status" value="1"/>
</dbReference>
<dbReference type="CDD" id="cd14014">
    <property type="entry name" value="STKc_PknB_like"/>
    <property type="match status" value="1"/>
</dbReference>
<evidence type="ECO:0000256" key="5">
    <source>
        <dbReference type="ARBA" id="ARBA00022777"/>
    </source>
</evidence>
<dbReference type="InterPro" id="IPR011009">
    <property type="entry name" value="Kinase-like_dom_sf"/>
</dbReference>
<evidence type="ECO:0000256" key="7">
    <source>
        <dbReference type="PROSITE-ProRule" id="PRU10141"/>
    </source>
</evidence>
<proteinExistence type="predicted"/>
<comment type="caution">
    <text evidence="10">The sequence shown here is derived from an EMBL/GenBank/DDBJ whole genome shotgun (WGS) entry which is preliminary data.</text>
</comment>
<dbReference type="GO" id="GO:0005524">
    <property type="term" value="F:ATP binding"/>
    <property type="evidence" value="ECO:0007669"/>
    <property type="project" value="UniProtKB-UniRule"/>
</dbReference>
<dbReference type="Gene3D" id="3.30.200.20">
    <property type="entry name" value="Phosphorylase Kinase, domain 1"/>
    <property type="match status" value="1"/>
</dbReference>
<dbReference type="Gene3D" id="1.25.40.10">
    <property type="entry name" value="Tetratricopeptide repeat domain"/>
    <property type="match status" value="1"/>
</dbReference>
<keyword evidence="11" id="KW-1185">Reference proteome</keyword>
<reference evidence="10" key="1">
    <citation type="submission" date="2016-10" db="EMBL/GenBank/DDBJ databases">
        <title>Genome sequence of Streptomyces mangrovisoli MUSC 149.</title>
        <authorList>
            <person name="Lee L.-H."/>
            <person name="Ser H.-L."/>
        </authorList>
    </citation>
    <scope>NUCLEOTIDE SEQUENCE [LARGE SCALE GENOMIC DNA]</scope>
    <source>
        <strain evidence="10">MUSC 149</strain>
    </source>
</reference>
<evidence type="ECO:0000313" key="11">
    <source>
        <dbReference type="Proteomes" id="UP000034196"/>
    </source>
</evidence>
<dbReference type="InterPro" id="IPR017441">
    <property type="entry name" value="Protein_kinase_ATP_BS"/>
</dbReference>
<keyword evidence="2" id="KW-0723">Serine/threonine-protein kinase</keyword>